<gene>
    <name evidence="1" type="ORF">LOY88_004968</name>
</gene>
<dbReference type="EMBL" id="JALBCA010000082">
    <property type="protein sequence ID" value="KAI2383878.1"/>
    <property type="molecule type" value="Genomic_DNA"/>
</dbReference>
<comment type="caution">
    <text evidence="1">The sequence shown here is derived from an EMBL/GenBank/DDBJ whole genome shotgun (WGS) entry which is preliminary data.</text>
</comment>
<accession>A0ACB8US14</accession>
<sequence>MPFQRNAYPTPLTIPPLTHHTHTLILLHGRGSNAERFGLELLQSTSLPAQLPSVRFIFPTASKRKATVLKKMPINQWFDNYSLEDPNERPDLQVTGLCETAAYLRALIEKEAEILGPRGYNRIILGGLSQGCAASVITLIGGGFGPEGNEELGGFIGMSGWLPFEKQLRDLTQPAGDDEDDASPFGQDTCDEGEEGHQAFHALNHIRDILDLPELAPEELSPGQPPGYLAIPAFIGHGFLDPKVSVRLGEGLATFMSKALQMDVTWKPYEELGHWYSVPDEIDDIVQFLSKNVGVPVNKDLPKA</sequence>
<protein>
    <submittedName>
        <fullName evidence="1">Uncharacterized protein</fullName>
    </submittedName>
</protein>
<evidence type="ECO:0000313" key="1">
    <source>
        <dbReference type="EMBL" id="KAI2383878.1"/>
    </source>
</evidence>
<reference evidence="1" key="1">
    <citation type="journal article" date="2022" name="bioRxiv">
        <title>Population genetic analysis of Ophidiomyces ophidiicola, the causative agent of snake fungal disease, indicates recent introductions to the USA.</title>
        <authorList>
            <person name="Ladner J.T."/>
            <person name="Palmer J.M."/>
            <person name="Ettinger C.L."/>
            <person name="Stajich J.E."/>
            <person name="Farrell T.M."/>
            <person name="Glorioso B.M."/>
            <person name="Lawson B."/>
            <person name="Price S.J."/>
            <person name="Stengle A.G."/>
            <person name="Grear D.A."/>
            <person name="Lorch J.M."/>
        </authorList>
    </citation>
    <scope>NUCLEOTIDE SEQUENCE</scope>
    <source>
        <strain evidence="1">NWHC 24266-5</strain>
    </source>
</reference>
<organism evidence="1">
    <name type="scientific">Ophidiomyces ophidiicola</name>
    <dbReference type="NCBI Taxonomy" id="1387563"/>
    <lineage>
        <taxon>Eukaryota</taxon>
        <taxon>Fungi</taxon>
        <taxon>Dikarya</taxon>
        <taxon>Ascomycota</taxon>
        <taxon>Pezizomycotina</taxon>
        <taxon>Eurotiomycetes</taxon>
        <taxon>Eurotiomycetidae</taxon>
        <taxon>Onygenales</taxon>
        <taxon>Onygenaceae</taxon>
        <taxon>Ophidiomyces</taxon>
    </lineage>
</organism>
<name>A0ACB8US14_9EURO</name>
<proteinExistence type="predicted"/>